<dbReference type="GO" id="GO:0004053">
    <property type="term" value="F:arginase activity"/>
    <property type="evidence" value="ECO:0007669"/>
    <property type="project" value="TreeGrafter"/>
</dbReference>
<evidence type="ECO:0000256" key="4">
    <source>
        <dbReference type="PROSITE-ProRule" id="PRU00742"/>
    </source>
</evidence>
<dbReference type="InterPro" id="IPR006035">
    <property type="entry name" value="Ureohydrolase"/>
</dbReference>
<dbReference type="PANTHER" id="PTHR43782">
    <property type="entry name" value="ARGINASE"/>
    <property type="match status" value="1"/>
</dbReference>
<dbReference type="RefSeq" id="WP_163745068.1">
    <property type="nucleotide sequence ID" value="NZ_JAAGOA010000035.1"/>
</dbReference>
<dbReference type="PANTHER" id="PTHR43782:SF3">
    <property type="entry name" value="ARGINASE"/>
    <property type="match status" value="1"/>
</dbReference>
<evidence type="ECO:0000313" key="6">
    <source>
        <dbReference type="Proteomes" id="UP000475214"/>
    </source>
</evidence>
<sequence length="300" mass="31276">MVDRERTLALLDAPSNLGLRPPAEGLVPGCYKAPGVLRDAGLLDRLGAVEAGVVTAGRYRPDWTPGVVRNEAAIAAHSRRLANRVQALLHRHNLPVVLGGDCSILVGIGLALRRVGRFGLVSLDGLDYRHPGNMPDRVGAMGGESLAVVTGLGGALAELDGLRPYLRSADTVAMGIRPDDECADEAAGNGLHLVDAIEVSNDPAAAAARALDVVERADLDGFWIHVDADVLDPELMPAVDAPDPGGLTFDQLTTVLRVLLGSPGVVGIDLTIYDPDLDPDLSGGRRLADLLADVLAGTGQ</sequence>
<dbReference type="GO" id="GO:0030145">
    <property type="term" value="F:manganese ion binding"/>
    <property type="evidence" value="ECO:0007669"/>
    <property type="project" value="TreeGrafter"/>
</dbReference>
<proteinExistence type="inferred from homology"/>
<keyword evidence="1" id="KW-0479">Metal-binding</keyword>
<dbReference type="PRINTS" id="PR00116">
    <property type="entry name" value="ARGINASE"/>
</dbReference>
<gene>
    <name evidence="5" type="ORF">G1H10_30445</name>
</gene>
<dbReference type="EMBL" id="JAAGOA010000035">
    <property type="protein sequence ID" value="NEE04497.1"/>
    <property type="molecule type" value="Genomic_DNA"/>
</dbReference>
<dbReference type="CDD" id="cd09999">
    <property type="entry name" value="Arginase-like_1"/>
    <property type="match status" value="1"/>
</dbReference>
<keyword evidence="6" id="KW-1185">Reference proteome</keyword>
<keyword evidence="2" id="KW-0378">Hydrolase</keyword>
<dbReference type="Gene3D" id="3.40.800.10">
    <property type="entry name" value="Ureohydrolase domain"/>
    <property type="match status" value="1"/>
</dbReference>
<evidence type="ECO:0000313" key="5">
    <source>
        <dbReference type="EMBL" id="NEE04497.1"/>
    </source>
</evidence>
<comment type="similarity">
    <text evidence="4">Belongs to the arginase family.</text>
</comment>
<reference evidence="5 6" key="1">
    <citation type="submission" date="2020-02" db="EMBL/GenBank/DDBJ databases">
        <authorList>
            <person name="Li X.-J."/>
            <person name="Han X.-M."/>
        </authorList>
    </citation>
    <scope>NUCLEOTIDE SEQUENCE [LARGE SCALE GENOMIC DNA]</scope>
    <source>
        <strain evidence="5 6">CCTCC AB 2017055</strain>
    </source>
</reference>
<name>A0A6L9SH95_9ACTN</name>
<dbReference type="Pfam" id="PF00491">
    <property type="entry name" value="Arginase"/>
    <property type="match status" value="1"/>
</dbReference>
<dbReference type="GO" id="GO:0005737">
    <property type="term" value="C:cytoplasm"/>
    <property type="evidence" value="ECO:0007669"/>
    <property type="project" value="TreeGrafter"/>
</dbReference>
<keyword evidence="3" id="KW-0464">Manganese</keyword>
<dbReference type="SUPFAM" id="SSF52768">
    <property type="entry name" value="Arginase/deacetylase"/>
    <property type="match status" value="1"/>
</dbReference>
<dbReference type="Proteomes" id="UP000475214">
    <property type="component" value="Unassembled WGS sequence"/>
</dbReference>
<evidence type="ECO:0000256" key="3">
    <source>
        <dbReference type="ARBA" id="ARBA00023211"/>
    </source>
</evidence>
<dbReference type="PROSITE" id="PS51409">
    <property type="entry name" value="ARGINASE_2"/>
    <property type="match status" value="1"/>
</dbReference>
<dbReference type="AlphaFoldDB" id="A0A6L9SH95"/>
<comment type="caution">
    <text evidence="5">The sequence shown here is derived from an EMBL/GenBank/DDBJ whole genome shotgun (WGS) entry which is preliminary data.</text>
</comment>
<evidence type="ECO:0000256" key="1">
    <source>
        <dbReference type="ARBA" id="ARBA00022723"/>
    </source>
</evidence>
<accession>A0A6L9SH95</accession>
<protein>
    <submittedName>
        <fullName evidence="5">Arginase family protein</fullName>
    </submittedName>
</protein>
<dbReference type="InterPro" id="IPR023696">
    <property type="entry name" value="Ureohydrolase_dom_sf"/>
</dbReference>
<evidence type="ECO:0000256" key="2">
    <source>
        <dbReference type="ARBA" id="ARBA00022801"/>
    </source>
</evidence>
<organism evidence="5 6">
    <name type="scientific">Phytoactinopolyspora halotolerans</name>
    <dbReference type="NCBI Taxonomy" id="1981512"/>
    <lineage>
        <taxon>Bacteria</taxon>
        <taxon>Bacillati</taxon>
        <taxon>Actinomycetota</taxon>
        <taxon>Actinomycetes</taxon>
        <taxon>Jiangellales</taxon>
        <taxon>Jiangellaceae</taxon>
        <taxon>Phytoactinopolyspora</taxon>
    </lineage>
</organism>